<feature type="binding site" evidence="2">
    <location>
        <position position="99"/>
    </location>
    <ligand>
        <name>Zn(2+)</name>
        <dbReference type="ChEBI" id="CHEBI:29105"/>
        <label>2</label>
    </ligand>
</feature>
<comment type="caution">
    <text evidence="3">The sequence shown here is derived from an EMBL/GenBank/DDBJ whole genome shotgun (WGS) entry which is preliminary data.</text>
</comment>
<dbReference type="PIRSF" id="PIRSF001359">
    <property type="entry name" value="F_bP_aldolase_II"/>
    <property type="match status" value="1"/>
</dbReference>
<feature type="binding site" evidence="2">
    <location>
        <position position="129"/>
    </location>
    <ligand>
        <name>Zn(2+)</name>
        <dbReference type="ChEBI" id="CHEBI:29105"/>
        <label>2</label>
    </ligand>
</feature>
<dbReference type="InterPro" id="IPR013785">
    <property type="entry name" value="Aldolase_TIM"/>
</dbReference>
<evidence type="ECO:0000313" key="4">
    <source>
        <dbReference type="Proteomes" id="UP000654279"/>
    </source>
</evidence>
<dbReference type="PANTHER" id="PTHR30304">
    <property type="entry name" value="D-TAGATOSE-1,6-BISPHOSPHATE ALDOLASE"/>
    <property type="match status" value="1"/>
</dbReference>
<comment type="cofactor">
    <cofactor evidence="2">
        <name>Zn(2+)</name>
        <dbReference type="ChEBI" id="CHEBI:29105"/>
    </cofactor>
    <text evidence="2">Binds 2 Zn(2+) ions per subunit. One is catalytic and the other provides a structural contribution.</text>
</comment>
<organism evidence="3 4">
    <name type="scientific">Luoshenia tenuis</name>
    <dbReference type="NCBI Taxonomy" id="2763654"/>
    <lineage>
        <taxon>Bacteria</taxon>
        <taxon>Bacillati</taxon>
        <taxon>Bacillota</taxon>
        <taxon>Clostridia</taxon>
        <taxon>Christensenellales</taxon>
        <taxon>Christensenellaceae</taxon>
        <taxon>Luoshenia</taxon>
    </lineage>
</organism>
<dbReference type="Gene3D" id="3.20.20.70">
    <property type="entry name" value="Aldolase class I"/>
    <property type="match status" value="1"/>
</dbReference>
<dbReference type="InterPro" id="IPR000771">
    <property type="entry name" value="FBA_II"/>
</dbReference>
<proteinExistence type="predicted"/>
<feature type="binding site" evidence="2">
    <location>
        <position position="201"/>
    </location>
    <ligand>
        <name>Zn(2+)</name>
        <dbReference type="ChEBI" id="CHEBI:29105"/>
        <label>1</label>
        <note>catalytic</note>
    </ligand>
</feature>
<dbReference type="GO" id="GO:0016832">
    <property type="term" value="F:aldehyde-lyase activity"/>
    <property type="evidence" value="ECO:0007669"/>
    <property type="project" value="InterPro"/>
</dbReference>
<protein>
    <submittedName>
        <fullName evidence="3">Class II fructose-bisphosphate aldolase</fullName>
    </submittedName>
</protein>
<feature type="active site" description="Proton donor" evidence="1">
    <location>
        <position position="77"/>
    </location>
</feature>
<dbReference type="GO" id="GO:0005975">
    <property type="term" value="P:carbohydrate metabolic process"/>
    <property type="evidence" value="ECO:0007669"/>
    <property type="project" value="InterPro"/>
</dbReference>
<feature type="binding site" evidence="2">
    <location>
        <position position="173"/>
    </location>
    <ligand>
        <name>Zn(2+)</name>
        <dbReference type="ChEBI" id="CHEBI:29105"/>
        <label>1</label>
        <note>catalytic</note>
    </ligand>
</feature>
<dbReference type="SUPFAM" id="SSF51569">
    <property type="entry name" value="Aldolase"/>
    <property type="match status" value="1"/>
</dbReference>
<dbReference type="InterPro" id="IPR050246">
    <property type="entry name" value="Class_II_FBP_aldolase"/>
</dbReference>
<keyword evidence="2" id="KW-0862">Zinc</keyword>
<name>A0A926D183_9FIRM</name>
<dbReference type="GO" id="GO:0008270">
    <property type="term" value="F:zinc ion binding"/>
    <property type="evidence" value="ECO:0007669"/>
    <property type="project" value="InterPro"/>
</dbReference>
<dbReference type="EMBL" id="JACRSO010000003">
    <property type="protein sequence ID" value="MBC8529576.1"/>
    <property type="molecule type" value="Genomic_DNA"/>
</dbReference>
<evidence type="ECO:0000256" key="2">
    <source>
        <dbReference type="PIRSR" id="PIRSR001359-3"/>
    </source>
</evidence>
<dbReference type="AlphaFoldDB" id="A0A926D183"/>
<evidence type="ECO:0000256" key="1">
    <source>
        <dbReference type="PIRSR" id="PIRSR001359-1"/>
    </source>
</evidence>
<dbReference type="Pfam" id="PF01116">
    <property type="entry name" value="F_bP_aldolase"/>
    <property type="match status" value="1"/>
</dbReference>
<evidence type="ECO:0000313" key="3">
    <source>
        <dbReference type="EMBL" id="MBC8529576.1"/>
    </source>
</evidence>
<gene>
    <name evidence="3" type="ORF">H8699_09075</name>
</gene>
<keyword evidence="4" id="KW-1185">Reference proteome</keyword>
<feature type="binding site" evidence="2">
    <location>
        <position position="78"/>
    </location>
    <ligand>
        <name>Zn(2+)</name>
        <dbReference type="ChEBI" id="CHEBI:29105"/>
        <label>1</label>
        <note>catalytic</note>
    </ligand>
</feature>
<reference evidence="3" key="1">
    <citation type="submission" date="2020-08" db="EMBL/GenBank/DDBJ databases">
        <title>Genome public.</title>
        <authorList>
            <person name="Liu C."/>
            <person name="Sun Q."/>
        </authorList>
    </citation>
    <scope>NUCLEOTIDE SEQUENCE</scope>
    <source>
        <strain evidence="3">NSJ-44</strain>
    </source>
</reference>
<dbReference type="RefSeq" id="WP_249285398.1">
    <property type="nucleotide sequence ID" value="NZ_JACRSO010000003.1"/>
</dbReference>
<sequence length="296" mass="31412">MFVPMKNIVDAAYAGKYGVPAVPSNDEVQIRAAIQAAVESRSPLIFLTNNRKDPHFTHYMIKRFADEVDVPVASCLDHSRTFEDCVLGVSSGCSAIMADRSTLPYEENVADVLRLAQIAHAVGVSIEAELGHVGQGDNYAVDGVSALTDPEEAKRFIADTGVDCLAVAVGTAHGAYVGTPKIDFERLKEIDAACQHPLVLHGGSGSGEDNIHRCCELGVAKVNVVNDVMRLTLEGLKNTDLSGNKAYGLYAAINDITVNIVKHLFEVTGSVGKAASCCCGSKNSASEGNPFDSTKE</sequence>
<dbReference type="PANTHER" id="PTHR30304:SF0">
    <property type="entry name" value="D-TAGATOSE-1,6-BISPHOSPHATE ALDOLASE SUBUNIT GATY-RELATED"/>
    <property type="match status" value="1"/>
</dbReference>
<dbReference type="Proteomes" id="UP000654279">
    <property type="component" value="Unassembled WGS sequence"/>
</dbReference>
<accession>A0A926D183</accession>
<keyword evidence="2" id="KW-0479">Metal-binding</keyword>